<comment type="catalytic activity">
    <reaction evidence="6 7">
        <text>Release of N-terminal amino acids, preferentially methionine, from peptides and arylamides.</text>
        <dbReference type="EC" id="3.4.11.18"/>
    </reaction>
</comment>
<sequence length="298" mass="33206">MALAVQQNRKTGSKMDLKLWQEIDQNEPIPEHILKRMEELRQKGAILPEEKYIKRPTMIEGIRKASLLNKQVLDEVAKHIHVGMSTQAIDDIVKDFTEKNGGICAPYHYEGFPKHVCTSINSVVCHGIPKHIQKLHDGDIVNVDCTTIVDGYYGDASRMFCIGNISEERRKLVEETKKCLEIGLAAAQPWSTVGDIGYAIQKYATSKGYSVVRELGGHGVGIEFHEDPFVAHVGKKGTGMVLVPGMILTIEPMINLGKAAVVIDPYDNWTISTRDGKDSAQWEYTILITENGNEVLSY</sequence>
<feature type="binding site" evidence="6">
    <location>
        <position position="283"/>
    </location>
    <ligand>
        <name>a divalent metal cation</name>
        <dbReference type="ChEBI" id="CHEBI:60240"/>
        <label>1</label>
    </ligand>
</feature>
<dbReference type="InterPro" id="IPR002467">
    <property type="entry name" value="Pept_M24A_MAP1"/>
</dbReference>
<name>E7MPL0_9FIRM</name>
<feature type="binding site" evidence="6">
    <location>
        <position position="251"/>
    </location>
    <ligand>
        <name>a divalent metal cation</name>
        <dbReference type="ChEBI" id="CHEBI:60240"/>
        <label>2</label>
        <note>catalytic</note>
    </ligand>
</feature>
<dbReference type="HOGENOM" id="CLU_015857_0_0_9"/>
<keyword evidence="2 6" id="KW-0031">Aminopeptidase</keyword>
<dbReference type="AlphaFoldDB" id="E7MPL0"/>
<feature type="binding site" evidence="6">
    <location>
        <position position="126"/>
    </location>
    <ligand>
        <name>substrate</name>
    </ligand>
</feature>
<dbReference type="InterPro" id="IPR000994">
    <property type="entry name" value="Pept_M24"/>
</dbReference>
<reference evidence="9 10" key="1">
    <citation type="submission" date="2010-08" db="EMBL/GenBank/DDBJ databases">
        <authorList>
            <person name="Weinstock G."/>
            <person name="Sodergren E."/>
            <person name="Clifton S."/>
            <person name="Fulton L."/>
            <person name="Fulton B."/>
            <person name="Courtney L."/>
            <person name="Fronick C."/>
            <person name="Harrison M."/>
            <person name="Strong C."/>
            <person name="Farmer C."/>
            <person name="Delahaunty K."/>
            <person name="Markovic C."/>
            <person name="Hall O."/>
            <person name="Minx P."/>
            <person name="Tomlinson C."/>
            <person name="Mitreva M."/>
            <person name="Hou S."/>
            <person name="Chen J."/>
            <person name="Wollam A."/>
            <person name="Pepin K.H."/>
            <person name="Johnson M."/>
            <person name="Bhonagiri V."/>
            <person name="Zhang X."/>
            <person name="Suruliraj S."/>
            <person name="Warren W."/>
            <person name="Chinwalla A."/>
            <person name="Mardis E.R."/>
            <person name="Wilson R.K."/>
        </authorList>
    </citation>
    <scope>NUCLEOTIDE SEQUENCE [LARGE SCALE GENOMIC DNA]</scope>
    <source>
        <strain evidence="9 10">F0204</strain>
    </source>
</reference>
<organism evidence="9 10">
    <name type="scientific">Solobacterium moorei F0204</name>
    <dbReference type="NCBI Taxonomy" id="706433"/>
    <lineage>
        <taxon>Bacteria</taxon>
        <taxon>Bacillati</taxon>
        <taxon>Bacillota</taxon>
        <taxon>Erysipelotrichia</taxon>
        <taxon>Erysipelotrichales</taxon>
        <taxon>Erysipelotrichaceae</taxon>
        <taxon>Solobacterium</taxon>
    </lineage>
</organism>
<feature type="domain" description="Peptidase M24" evidence="8">
    <location>
        <begin position="60"/>
        <end position="290"/>
    </location>
</feature>
<dbReference type="Pfam" id="PF00557">
    <property type="entry name" value="Peptidase_M24"/>
    <property type="match status" value="1"/>
</dbReference>
<evidence type="ECO:0000256" key="4">
    <source>
        <dbReference type="ARBA" id="ARBA00022723"/>
    </source>
</evidence>
<dbReference type="RefSeq" id="WP_006526298.1">
    <property type="nucleotide sequence ID" value="NZ_GL637665.1"/>
</dbReference>
<feature type="binding site" evidence="6">
    <location>
        <position position="225"/>
    </location>
    <ligand>
        <name>substrate</name>
    </ligand>
</feature>
<evidence type="ECO:0000313" key="10">
    <source>
        <dbReference type="Proteomes" id="UP000004097"/>
    </source>
</evidence>
<dbReference type="Gene3D" id="3.90.230.10">
    <property type="entry name" value="Creatinase/methionine aminopeptidase superfamily"/>
    <property type="match status" value="1"/>
</dbReference>
<gene>
    <name evidence="6 9" type="primary">map</name>
    <name evidence="9" type="ORF">HMPREF9430_01492</name>
</gene>
<comment type="similarity">
    <text evidence="6">Belongs to the peptidase M24A family. Methionine aminopeptidase type 1 subfamily.</text>
</comment>
<dbReference type="SUPFAM" id="SSF55920">
    <property type="entry name" value="Creatinase/aminopeptidase"/>
    <property type="match status" value="1"/>
</dbReference>
<dbReference type="GO" id="GO:0006508">
    <property type="term" value="P:proteolysis"/>
    <property type="evidence" value="ECO:0007669"/>
    <property type="project" value="UniProtKB-KW"/>
</dbReference>
<evidence type="ECO:0000256" key="5">
    <source>
        <dbReference type="ARBA" id="ARBA00022801"/>
    </source>
</evidence>
<dbReference type="GO" id="GO:0046872">
    <property type="term" value="F:metal ion binding"/>
    <property type="evidence" value="ECO:0007669"/>
    <property type="project" value="UniProtKB-UniRule"/>
</dbReference>
<keyword evidence="4 6" id="KW-0479">Metal-binding</keyword>
<feature type="binding site" evidence="6">
    <location>
        <position position="283"/>
    </location>
    <ligand>
        <name>a divalent metal cation</name>
        <dbReference type="ChEBI" id="CHEBI:60240"/>
        <label>2</label>
        <note>catalytic</note>
    </ligand>
</feature>
<dbReference type="HAMAP" id="MF_01974">
    <property type="entry name" value="MetAP_1"/>
    <property type="match status" value="1"/>
</dbReference>
<dbReference type="PANTHER" id="PTHR43330">
    <property type="entry name" value="METHIONINE AMINOPEPTIDASE"/>
    <property type="match status" value="1"/>
</dbReference>
<dbReference type="GO" id="GO:0070006">
    <property type="term" value="F:metalloaminopeptidase activity"/>
    <property type="evidence" value="ECO:0007669"/>
    <property type="project" value="UniProtKB-UniRule"/>
</dbReference>
<evidence type="ECO:0000313" key="9">
    <source>
        <dbReference type="EMBL" id="EFW24115.1"/>
    </source>
</evidence>
<evidence type="ECO:0000256" key="1">
    <source>
        <dbReference type="ARBA" id="ARBA00002521"/>
    </source>
</evidence>
<evidence type="ECO:0000256" key="7">
    <source>
        <dbReference type="RuleBase" id="RU003653"/>
    </source>
</evidence>
<feature type="binding site" evidence="6">
    <location>
        <position position="155"/>
    </location>
    <ligand>
        <name>a divalent metal cation</name>
        <dbReference type="ChEBI" id="CHEBI:60240"/>
        <label>2</label>
        <note>catalytic</note>
    </ligand>
</feature>
<dbReference type="InterPro" id="IPR036005">
    <property type="entry name" value="Creatinase/aminopeptidase-like"/>
</dbReference>
<dbReference type="NCBIfam" id="TIGR00500">
    <property type="entry name" value="met_pdase_I"/>
    <property type="match status" value="1"/>
</dbReference>
<feature type="binding site" evidence="6">
    <location>
        <position position="218"/>
    </location>
    <ligand>
        <name>a divalent metal cation</name>
        <dbReference type="ChEBI" id="CHEBI:60240"/>
        <label>2</label>
        <note>catalytic</note>
    </ligand>
</feature>
<feature type="binding site" evidence="6">
    <location>
        <position position="144"/>
    </location>
    <ligand>
        <name>a divalent metal cation</name>
        <dbReference type="ChEBI" id="CHEBI:60240"/>
        <label>1</label>
    </ligand>
</feature>
<evidence type="ECO:0000256" key="2">
    <source>
        <dbReference type="ARBA" id="ARBA00022438"/>
    </source>
</evidence>
<comment type="function">
    <text evidence="1 6">Removes the N-terminal methionine from nascent proteins. The N-terminal methionine is often cleaved when the second residue in the primary sequence is small and uncharged (Met-Ala-, Cys, Gly, Pro, Ser, Thr, or Val). Requires deformylation of the N(alpha)-formylated initiator methionine before it can be hydrolyzed.</text>
</comment>
<protein>
    <recommendedName>
        <fullName evidence="6 7">Methionine aminopeptidase</fullName>
        <shortName evidence="6">MAP</shortName>
        <shortName evidence="6">MetAP</shortName>
        <ecNumber evidence="6 7">3.4.11.18</ecNumber>
    </recommendedName>
    <alternativeName>
        <fullName evidence="6">Peptidase M</fullName>
    </alternativeName>
</protein>
<evidence type="ECO:0000259" key="8">
    <source>
        <dbReference type="Pfam" id="PF00557"/>
    </source>
</evidence>
<dbReference type="InterPro" id="IPR001714">
    <property type="entry name" value="Pept_M24_MAP"/>
</dbReference>
<keyword evidence="5 6" id="KW-0378">Hydrolase</keyword>
<dbReference type="PRINTS" id="PR00599">
    <property type="entry name" value="MAPEPTIDASE"/>
</dbReference>
<evidence type="ECO:0000256" key="3">
    <source>
        <dbReference type="ARBA" id="ARBA00022670"/>
    </source>
</evidence>
<dbReference type="STRING" id="706433.HMPREF9430_01492"/>
<dbReference type="Proteomes" id="UP000004097">
    <property type="component" value="Unassembled WGS sequence"/>
</dbReference>
<dbReference type="eggNOG" id="COG0024">
    <property type="taxonomic scope" value="Bacteria"/>
</dbReference>
<dbReference type="NCBIfam" id="NF008970">
    <property type="entry name" value="PRK12318.1"/>
    <property type="match status" value="1"/>
</dbReference>
<dbReference type="EMBL" id="AECQ01000028">
    <property type="protein sequence ID" value="EFW24115.1"/>
    <property type="molecule type" value="Genomic_DNA"/>
</dbReference>
<dbReference type="PANTHER" id="PTHR43330:SF8">
    <property type="entry name" value="METHIONINE AMINOPEPTIDASE 1D, MITOCHONDRIAL"/>
    <property type="match status" value="1"/>
</dbReference>
<keyword evidence="3 6" id="KW-0645">Protease</keyword>
<dbReference type="CDD" id="cd01086">
    <property type="entry name" value="MetAP1"/>
    <property type="match status" value="1"/>
</dbReference>
<comment type="cofactor">
    <cofactor evidence="6">
        <name>Co(2+)</name>
        <dbReference type="ChEBI" id="CHEBI:48828"/>
    </cofactor>
    <cofactor evidence="6">
        <name>Zn(2+)</name>
        <dbReference type="ChEBI" id="CHEBI:29105"/>
    </cofactor>
    <cofactor evidence="6">
        <name>Mn(2+)</name>
        <dbReference type="ChEBI" id="CHEBI:29035"/>
    </cofactor>
    <cofactor evidence="6">
        <name>Fe(2+)</name>
        <dbReference type="ChEBI" id="CHEBI:29033"/>
    </cofactor>
    <text evidence="6">Binds 2 divalent metal cations per subunit. Has a high-affinity and a low affinity metal-binding site. The true nature of the physiological cofactor is under debate. The enzyme is active with cobalt, zinc, manganese or divalent iron ions. Most likely, methionine aminopeptidases function as mononuclear Fe(2+)-metalloproteases under physiological conditions, and the catalytically relevant metal-binding site has been assigned to the histidine-containing high-affinity site.</text>
</comment>
<feature type="binding site" evidence="6">
    <location>
        <position position="155"/>
    </location>
    <ligand>
        <name>a divalent metal cation</name>
        <dbReference type="ChEBI" id="CHEBI:60240"/>
        <label>1</label>
    </ligand>
</feature>
<comment type="caution">
    <text evidence="9">The sequence shown here is derived from an EMBL/GenBank/DDBJ whole genome shotgun (WGS) entry which is preliminary data.</text>
</comment>
<keyword evidence="10" id="KW-1185">Reference proteome</keyword>
<dbReference type="GO" id="GO:0004239">
    <property type="term" value="F:initiator methionyl aminopeptidase activity"/>
    <property type="evidence" value="ECO:0007669"/>
    <property type="project" value="UniProtKB-UniRule"/>
</dbReference>
<comment type="subunit">
    <text evidence="6">Monomer.</text>
</comment>
<accession>E7MPL0</accession>
<dbReference type="EC" id="3.4.11.18" evidence="6 7"/>
<proteinExistence type="inferred from homology"/>
<evidence type="ECO:0000256" key="6">
    <source>
        <dbReference type="HAMAP-Rule" id="MF_01974"/>
    </source>
</evidence>